<dbReference type="InterPro" id="IPR006592">
    <property type="entry name" value="RNA_pol_N"/>
</dbReference>
<dbReference type="GO" id="GO:0003677">
    <property type="term" value="F:DNA binding"/>
    <property type="evidence" value="ECO:0007669"/>
    <property type="project" value="InterPro"/>
</dbReference>
<evidence type="ECO:0000256" key="13">
    <source>
        <dbReference type="ARBA" id="ARBA00048552"/>
    </source>
</evidence>
<evidence type="ECO:0000256" key="16">
    <source>
        <dbReference type="SAM" id="MobiDB-lite"/>
    </source>
</evidence>
<dbReference type="Gene3D" id="1.10.274.100">
    <property type="entry name" value="RNA polymerase Rpb1, domain 3"/>
    <property type="match status" value="1"/>
</dbReference>
<evidence type="ECO:0000256" key="4">
    <source>
        <dbReference type="ARBA" id="ARBA00022478"/>
    </source>
</evidence>
<dbReference type="InterPro" id="IPR000722">
    <property type="entry name" value="RNA_pol_asu"/>
</dbReference>
<dbReference type="CDD" id="cd01435">
    <property type="entry name" value="RNAP_I_RPA1_N"/>
    <property type="match status" value="1"/>
</dbReference>
<evidence type="ECO:0000256" key="12">
    <source>
        <dbReference type="ARBA" id="ARBA00023242"/>
    </source>
</evidence>
<keyword evidence="19" id="KW-1185">Reference proteome</keyword>
<dbReference type="Pfam" id="PF04983">
    <property type="entry name" value="RNA_pol_Rpb1_3"/>
    <property type="match status" value="1"/>
</dbReference>
<dbReference type="EC" id="2.7.7.6" evidence="15"/>
<dbReference type="SUPFAM" id="SSF64484">
    <property type="entry name" value="beta and beta-prime subunits of DNA dependent RNA-polymerase"/>
    <property type="match status" value="1"/>
</dbReference>
<evidence type="ECO:0000256" key="10">
    <source>
        <dbReference type="ARBA" id="ARBA00022842"/>
    </source>
</evidence>
<dbReference type="Proteomes" id="UP001249851">
    <property type="component" value="Unassembled WGS sequence"/>
</dbReference>
<keyword evidence="9" id="KW-0862">Zinc</keyword>
<keyword evidence="12" id="KW-0539">Nucleus</keyword>
<dbReference type="Pfam" id="PF00623">
    <property type="entry name" value="RNA_pol_Rpb1_2"/>
    <property type="match status" value="1"/>
</dbReference>
<dbReference type="EMBL" id="JARQWQ010000054">
    <property type="protein sequence ID" value="KAK2556682.1"/>
    <property type="molecule type" value="Genomic_DNA"/>
</dbReference>
<dbReference type="Pfam" id="PF04997">
    <property type="entry name" value="RNA_pol_Rpb1_1"/>
    <property type="match status" value="1"/>
</dbReference>
<keyword evidence="5" id="KW-0597">Phosphoprotein</keyword>
<name>A0AAD9V0J6_ACRCE</name>
<protein>
    <recommendedName>
        <fullName evidence="15">DNA-directed RNA polymerase subunit</fullName>
        <ecNumber evidence="15">2.7.7.6</ecNumber>
    </recommendedName>
</protein>
<dbReference type="InterPro" id="IPR038120">
    <property type="entry name" value="Rpb1_funnel_sf"/>
</dbReference>
<dbReference type="CDD" id="cd02735">
    <property type="entry name" value="RNAP_I_Rpa1_C"/>
    <property type="match status" value="1"/>
</dbReference>
<evidence type="ECO:0000256" key="15">
    <source>
        <dbReference type="RuleBase" id="RU004279"/>
    </source>
</evidence>
<evidence type="ECO:0000256" key="11">
    <source>
        <dbReference type="ARBA" id="ARBA00023163"/>
    </source>
</evidence>
<feature type="region of interest" description="Disordered" evidence="16">
    <location>
        <begin position="250"/>
        <end position="279"/>
    </location>
</feature>
<dbReference type="Gene3D" id="1.10.357.120">
    <property type="match status" value="1"/>
</dbReference>
<dbReference type="FunFam" id="1.10.132.30:FF:000011">
    <property type="entry name" value="DNA-directed RNA polymerase subunit"/>
    <property type="match status" value="1"/>
</dbReference>
<dbReference type="Gene3D" id="4.10.860.120">
    <property type="entry name" value="RNA polymerase II, clamp domain"/>
    <property type="match status" value="1"/>
</dbReference>
<comment type="subcellular location">
    <subcellularLocation>
        <location evidence="1">Nucleus</location>
        <location evidence="1">Nucleolus</location>
    </subcellularLocation>
</comment>
<keyword evidence="6 15" id="KW-0808">Transferase</keyword>
<dbReference type="SMART" id="SM00663">
    <property type="entry name" value="RPOLA_N"/>
    <property type="match status" value="1"/>
</dbReference>
<comment type="caution">
    <text evidence="18">The sequence shown here is derived from an EMBL/GenBank/DDBJ whole genome shotgun (WGS) entry which is preliminary data.</text>
</comment>
<dbReference type="InterPro" id="IPR007066">
    <property type="entry name" value="RNA_pol_Rpb1_3"/>
</dbReference>
<evidence type="ECO:0000256" key="2">
    <source>
        <dbReference type="ARBA" id="ARBA00006460"/>
    </source>
</evidence>
<keyword evidence="7 15" id="KW-0548">Nucleotidyltransferase</keyword>
<reference evidence="18" key="2">
    <citation type="journal article" date="2023" name="Science">
        <title>Genomic signatures of disease resistance in endangered staghorn corals.</title>
        <authorList>
            <person name="Vollmer S.V."/>
            <person name="Selwyn J.D."/>
            <person name="Despard B.A."/>
            <person name="Roesel C.L."/>
        </authorList>
    </citation>
    <scope>NUCLEOTIDE SEQUENCE</scope>
    <source>
        <strain evidence="18">K2</strain>
    </source>
</reference>
<dbReference type="InterPro" id="IPR007081">
    <property type="entry name" value="RNA_pol_Rpb1_5"/>
</dbReference>
<feature type="domain" description="RNA polymerase N-terminal" evidence="17">
    <location>
        <begin position="331"/>
        <end position="706"/>
    </location>
</feature>
<dbReference type="Pfam" id="PF04998">
    <property type="entry name" value="RNA_pol_Rpb1_5"/>
    <property type="match status" value="1"/>
</dbReference>
<dbReference type="InterPro" id="IPR044893">
    <property type="entry name" value="RNA_pol_Rpb1_clamp_domain"/>
</dbReference>
<dbReference type="Gene3D" id="6.10.250.2940">
    <property type="match status" value="1"/>
</dbReference>
<dbReference type="Gene3D" id="2.40.40.20">
    <property type="match status" value="1"/>
</dbReference>
<dbReference type="Gene3D" id="3.30.1490.180">
    <property type="entry name" value="RNA polymerase ii"/>
    <property type="match status" value="1"/>
</dbReference>
<dbReference type="InterPro" id="IPR047107">
    <property type="entry name" value="DNA-dir_RNA_pol1_lsu_C"/>
</dbReference>
<sequence length="1823" mass="206065">MFGSGSVPFHYLQGIKLSLYSPEEMKKLSVKRITNPETFDALLNPSFGGLYDPALGPTDKDDLCGTCSQNYIFCPGHFGHLEFPLPVYHPMFFKVLQQILRASCFQCSHLLIPRIARHLFLSQMKVLDYGLISVAEELRVVACNASDEEKDKDADDGQDDPVCHALDKYVKNQLKNVDKKEARGRAVAKNITNFRHQIIKDFMSTYMTFKTCCCPVCGTPSRDVRSEHNTSLFLKGMSFRMANKWLLSRTHKDRDSDAQDGSEEKHKDIQEVPKGDEKDSQIRELMQQIYLTPTEAKEQIFKIWENHGDFLDILLGAYPSPTARRKRSSADMFFFEVFPVPPSRFRPLSTLGEKCFENPQSGNLVKILKDCAFLKECLANVKNSTTTEEEQQPAIVKDEVKPAKKKNIFGKSAPDINQGKSPMERLHNAWLKLQTDVNCCIDSDLDKLSSVKFPGIRQVRDLQSITVCKSGHVIPGEVIPLKPILEKKEGLFRKHMMGKRVNYACRSVISPDPYMNVNEIGIPEVFALKLTYPQPVTHWNVKELRQAVINGPLQHPGATLVEQEDGKRTLLSMTNPNQREAIAKRLLTPPTGIKTVSPCKKVYRHLQNGDVLLLNRQPTLHRPSMMAHKVRVLRGEKTIRLHYANCKSYNADFDGDEMNAHFPQNELARAEAYHLASTNYQYLVPKDGTPLGGLIQDHIVAGVRMTVRGRLFSRSDYQQLVYSALSFKNIKIKLLKPCIYKPCQLWSGKQVLSTVLINLIPPEVDRLSICGKAKIAGKNWMNGNPRNQSLGIPLLKGDDMSEAQVVIRQGELMCGVLDKAHYGPTPFGLVHCCNELYGGAMSSDLLTALARVFTSFLQIHGFTLGVEDILVDEKADKKRRKLMKNATGTGDEAAMEALGLPEDCGRHVLEQKLREVHHSKDGFEMKQLDLSMKKKTDHYQDLINKACIPLGLLKRFPDNNLQLMVQAGAKGSSVNCMQISCLLGQIELEGRRPPIMLSGRSLPSFLPYDTSPRAGGFVDGRFLTGIRPQEYFFHCMAGREGLVDTAVKTSRSGYLQRCLIKHLEGLQVGYDLTVRDSDGSVVQFYYGEDGLDVMKTPFLSEKQFPFMVDNFKNASLTGTSMSPTGKSNTVFNCTQIFLDQVNPHELLPHLEADKAAKLEEKIGKWKRKHADDQQNRKSPFLCFAQDNMKARRNAESEEEMQKYGRTKADLKLFKMWRKAPVDVRERYTKKTAGCPDPVLSKLQADRHFGAVSEKFSDSVMKYTEVNPDKCLTSEEFEENDKLPAFKFRNLMYLKAFRALAEPGEAVGLLAAQSIGEPSTQMTLNTFHFAGRGEMNVTLGIPRLREILMTASERIKTPRMDLPVKPGSKAKKRAKRLQRTFTKVRLAQVLESVDVWESLSSNEESNRERLHRVRFNFLSESSYKDEFCVKAGRILHYMESHFINKLTKAILKEFHVKNSTSVIDFSKDNDQPRENNDKAVAQDPEDQGLEIPDLLCRRLKMSPRSKPPPERQPNNDDDDNAELSDEEAADGDANEAKQRQRRQQHASYEAPDEDEENELTAFQHEEDQDTNEVSSIRTESIYGDEVSVNDVSSREEIEEATRQSRVYSSRVERVQVLNDHVASYTYDVDKEEWCEVCLKFPVADFKIRVASIVEKLANQSVVYEIPGINRCFLIEDKDEAVLKTEGVNVQAAWKHEDILDLTKIYTNDIQAMANTYGIEAAGKVIRQELKSVFSAYGIQVDPRHLSLVSDYMTYEGTVKAFNRVALDSNSSPFQKMSFETTTHFLRGAVLTGDTEKLSSPSSRLVVGRVVGSGTGCFELMQPLY</sequence>
<dbReference type="InterPro" id="IPR007080">
    <property type="entry name" value="RNA_pol_Rpb1_1"/>
</dbReference>
<keyword evidence="8" id="KW-0479">Metal-binding</keyword>
<dbReference type="Gene3D" id="1.10.132.30">
    <property type="match status" value="1"/>
</dbReference>
<dbReference type="GO" id="GO:0006351">
    <property type="term" value="P:DNA-templated transcription"/>
    <property type="evidence" value="ECO:0007669"/>
    <property type="project" value="InterPro"/>
</dbReference>
<dbReference type="InterPro" id="IPR007083">
    <property type="entry name" value="RNA_pol_Rpb1_4"/>
</dbReference>
<comment type="subunit">
    <text evidence="3">Component of the RNA polymerase I (Pol I) complex consisting of at least 13 subunits.</text>
</comment>
<evidence type="ECO:0000259" key="17">
    <source>
        <dbReference type="SMART" id="SM00663"/>
    </source>
</evidence>
<proteinExistence type="inferred from homology"/>
<dbReference type="InterPro" id="IPR042102">
    <property type="entry name" value="RNA_pol_Rpb1_3_sf"/>
</dbReference>
<dbReference type="InterPro" id="IPR045867">
    <property type="entry name" value="DNA-dir_RpoC_beta_prime"/>
</dbReference>
<evidence type="ECO:0000256" key="3">
    <source>
        <dbReference type="ARBA" id="ARBA00011251"/>
    </source>
</evidence>
<keyword evidence="4 15" id="KW-0240">DNA-directed RNA polymerase</keyword>
<evidence type="ECO:0000313" key="19">
    <source>
        <dbReference type="Proteomes" id="UP001249851"/>
    </source>
</evidence>
<dbReference type="PANTHER" id="PTHR19376">
    <property type="entry name" value="DNA-DIRECTED RNA POLYMERASE"/>
    <property type="match status" value="1"/>
</dbReference>
<dbReference type="Pfam" id="PF05000">
    <property type="entry name" value="RNA_pol_Rpb1_4"/>
    <property type="match status" value="1"/>
</dbReference>
<dbReference type="PANTHER" id="PTHR19376:SF11">
    <property type="entry name" value="DNA-DIRECTED RNA POLYMERASE I SUBUNIT RPA1"/>
    <property type="match status" value="1"/>
</dbReference>
<accession>A0AAD9V0J6</accession>
<organism evidence="18 19">
    <name type="scientific">Acropora cervicornis</name>
    <name type="common">Staghorn coral</name>
    <dbReference type="NCBI Taxonomy" id="6130"/>
    <lineage>
        <taxon>Eukaryota</taxon>
        <taxon>Metazoa</taxon>
        <taxon>Cnidaria</taxon>
        <taxon>Anthozoa</taxon>
        <taxon>Hexacorallia</taxon>
        <taxon>Scleractinia</taxon>
        <taxon>Astrocoeniina</taxon>
        <taxon>Acroporidae</taxon>
        <taxon>Acropora</taxon>
    </lineage>
</organism>
<keyword evidence="11 15" id="KW-0804">Transcription</keyword>
<dbReference type="GO" id="GO:0046872">
    <property type="term" value="F:metal ion binding"/>
    <property type="evidence" value="ECO:0007669"/>
    <property type="project" value="UniProtKB-KW"/>
</dbReference>
<evidence type="ECO:0000256" key="7">
    <source>
        <dbReference type="ARBA" id="ARBA00022695"/>
    </source>
</evidence>
<dbReference type="GO" id="GO:0005736">
    <property type="term" value="C:RNA polymerase I complex"/>
    <property type="evidence" value="ECO:0007669"/>
    <property type="project" value="UniProtKB-ARBA"/>
</dbReference>
<dbReference type="FunFam" id="3.30.1490.180:FF:000003">
    <property type="entry name" value="DNA-directed RNA polymerase subunit"/>
    <property type="match status" value="1"/>
</dbReference>
<dbReference type="Gene3D" id="3.30.70.2850">
    <property type="match status" value="1"/>
</dbReference>
<comment type="function">
    <text evidence="14">DNA-dependent RNA polymerase catalyzes the transcription of DNA into RNA using the four ribonucleoside triphosphates as substrates. Largest and catalytic core component of RNA polymerase I which synthesizes ribosomal RNA precursors. Forms the polymerase active center together with the second largest subunit. A single stranded DNA template strand of the promoter is positioned within the central active site cleft of Pol I. A bridging helix emanates from RPA1 and crosses the cleft near the catalytic site and is thought to promote translocation of Pol I by acting as a ratchet that moves the RNA-DNA hybrid through the active site by switching from straight to bent conformations at each step of nucleotide addition.</text>
</comment>
<dbReference type="FunFam" id="4.10.860.120:FF:000006">
    <property type="entry name" value="DNA-directed RNA polymerase subunit"/>
    <property type="match status" value="1"/>
</dbReference>
<keyword evidence="10" id="KW-0460">Magnesium</keyword>
<dbReference type="InterPro" id="IPR015699">
    <property type="entry name" value="DNA-dir_RNA_pol1_lsu_N"/>
</dbReference>
<evidence type="ECO:0000256" key="6">
    <source>
        <dbReference type="ARBA" id="ARBA00022679"/>
    </source>
</evidence>
<evidence type="ECO:0000256" key="14">
    <source>
        <dbReference type="ARBA" id="ARBA00053996"/>
    </source>
</evidence>
<gene>
    <name evidence="18" type="ORF">P5673_021233</name>
</gene>
<evidence type="ECO:0000256" key="5">
    <source>
        <dbReference type="ARBA" id="ARBA00022553"/>
    </source>
</evidence>
<evidence type="ECO:0000256" key="1">
    <source>
        <dbReference type="ARBA" id="ARBA00004604"/>
    </source>
</evidence>
<dbReference type="FunFam" id="1.10.274.100:FF:000012">
    <property type="entry name" value="DNA-directed RNA polymerase subunit"/>
    <property type="match status" value="1"/>
</dbReference>
<reference evidence="18" key="1">
    <citation type="journal article" date="2023" name="G3 (Bethesda)">
        <title>Whole genome assembly and annotation of the endangered Caribbean coral Acropora cervicornis.</title>
        <authorList>
            <person name="Selwyn J.D."/>
            <person name="Vollmer S.V."/>
        </authorList>
    </citation>
    <scope>NUCLEOTIDE SEQUENCE</scope>
    <source>
        <strain evidence="18">K2</strain>
    </source>
</reference>
<comment type="catalytic activity">
    <reaction evidence="13 15">
        <text>RNA(n) + a ribonucleoside 5'-triphosphate = RNA(n+1) + diphosphate</text>
        <dbReference type="Rhea" id="RHEA:21248"/>
        <dbReference type="Rhea" id="RHEA-COMP:14527"/>
        <dbReference type="Rhea" id="RHEA-COMP:17342"/>
        <dbReference type="ChEBI" id="CHEBI:33019"/>
        <dbReference type="ChEBI" id="CHEBI:61557"/>
        <dbReference type="ChEBI" id="CHEBI:140395"/>
        <dbReference type="EC" id="2.7.7.6"/>
    </reaction>
</comment>
<feature type="region of interest" description="Disordered" evidence="16">
    <location>
        <begin position="1463"/>
        <end position="1556"/>
    </location>
</feature>
<feature type="compositionally biased region" description="Acidic residues" evidence="16">
    <location>
        <begin position="1514"/>
        <end position="1532"/>
    </location>
</feature>
<evidence type="ECO:0000256" key="9">
    <source>
        <dbReference type="ARBA" id="ARBA00022833"/>
    </source>
</evidence>
<dbReference type="GO" id="GO:0003899">
    <property type="term" value="F:DNA-directed RNA polymerase activity"/>
    <property type="evidence" value="ECO:0007669"/>
    <property type="project" value="UniProtKB-EC"/>
</dbReference>
<evidence type="ECO:0000313" key="18">
    <source>
        <dbReference type="EMBL" id="KAK2556682.1"/>
    </source>
</evidence>
<feature type="compositionally biased region" description="Basic and acidic residues" evidence="16">
    <location>
        <begin position="1464"/>
        <end position="1476"/>
    </location>
</feature>
<feature type="region of interest" description="Disordered" evidence="16">
    <location>
        <begin position="1561"/>
        <end position="1580"/>
    </location>
</feature>
<dbReference type="FunFam" id="2.40.40.20:FF:000019">
    <property type="entry name" value="DNA-directed RNA polymerase II subunit RPB1"/>
    <property type="match status" value="1"/>
</dbReference>
<evidence type="ECO:0000256" key="8">
    <source>
        <dbReference type="ARBA" id="ARBA00022723"/>
    </source>
</evidence>
<comment type="similarity">
    <text evidence="2 15">Belongs to the RNA polymerase beta' chain family.</text>
</comment>